<feature type="transmembrane region" description="Helical" evidence="4">
    <location>
        <begin position="151"/>
        <end position="172"/>
    </location>
</feature>
<keyword evidence="3 4" id="KW-0472">Membrane</keyword>
<dbReference type="CDD" id="cd17489">
    <property type="entry name" value="MFS_YfcJ_like"/>
    <property type="match status" value="1"/>
</dbReference>
<dbReference type="InterPro" id="IPR052714">
    <property type="entry name" value="MFS_Exporter"/>
</dbReference>
<proteinExistence type="predicted"/>
<evidence type="ECO:0000256" key="4">
    <source>
        <dbReference type="SAM" id="Phobius"/>
    </source>
</evidence>
<keyword evidence="7" id="KW-1185">Reference proteome</keyword>
<dbReference type="PROSITE" id="PS50850">
    <property type="entry name" value="MFS"/>
    <property type="match status" value="1"/>
</dbReference>
<gene>
    <name evidence="6" type="ORF">ED312_07265</name>
</gene>
<organism evidence="6 7">
    <name type="scientific">Sinomicrobium pectinilyticum</name>
    <dbReference type="NCBI Taxonomy" id="1084421"/>
    <lineage>
        <taxon>Bacteria</taxon>
        <taxon>Pseudomonadati</taxon>
        <taxon>Bacteroidota</taxon>
        <taxon>Flavobacteriia</taxon>
        <taxon>Flavobacteriales</taxon>
        <taxon>Flavobacteriaceae</taxon>
        <taxon>Sinomicrobium</taxon>
    </lineage>
</organism>
<feature type="domain" description="Major facilitator superfamily (MFS) profile" evidence="5">
    <location>
        <begin position="184"/>
        <end position="399"/>
    </location>
</feature>
<feature type="transmembrane region" description="Helical" evidence="4">
    <location>
        <begin position="371"/>
        <end position="391"/>
    </location>
</feature>
<feature type="transmembrane region" description="Helical" evidence="4">
    <location>
        <begin position="308"/>
        <end position="327"/>
    </location>
</feature>
<feature type="transmembrane region" description="Helical" evidence="4">
    <location>
        <begin position="250"/>
        <end position="271"/>
    </location>
</feature>
<comment type="caution">
    <text evidence="6">The sequence shown here is derived from an EMBL/GenBank/DDBJ whole genome shotgun (WGS) entry which is preliminary data.</text>
</comment>
<feature type="transmembrane region" description="Helical" evidence="4">
    <location>
        <begin position="178"/>
        <end position="198"/>
    </location>
</feature>
<dbReference type="NCBIfam" id="NF003477">
    <property type="entry name" value="PRK05122.1"/>
    <property type="match status" value="1"/>
</dbReference>
<sequence length="399" mass="42551">MSIDTALSSGQRNSKLQIAGFVAFTFFGYLCIGLPLAVLPIFIHKTLGFSEIVAGVVISLQYVSTLIVRAISGKVVDTKGPKIAVVISMIGFLVSAVLMYVSFESQENRMLTLILLSVARLITGCAEGMIGASPVNWAMLVAGDRHTATAISYNGIASYGALALGAPLGVLIDKHWGLSYIAICLFVVPVLGLLYALSKKAVIGQYIAKPIPFFKVFRLVAPFGICLGLAGLGFGGLSNFITLYYDYFNWPNAALCLSVFSVLFILGRVFFANQINTRGGLKVAFVCLVTEMVGLVILFLAAHPNVALIGAAITGLGFSLVFPALGVEAVRLAPASNAGAALACYGLFIDISLGVTGPLEGAVIKVFGMEYLFLFCTFIILVSVIVVWKLMQKKKKYRI</sequence>
<evidence type="ECO:0000256" key="2">
    <source>
        <dbReference type="ARBA" id="ARBA00022989"/>
    </source>
</evidence>
<feature type="transmembrane region" description="Helical" evidence="4">
    <location>
        <begin position="83"/>
        <end position="103"/>
    </location>
</feature>
<reference evidence="6 7" key="1">
    <citation type="submission" date="2018-10" db="EMBL/GenBank/DDBJ databases">
        <title>Sinomicrobium pectinilyticum sp. nov., a pectinase-producing bacterium isolated from alkaline and saline soil, and emended description of the genus Sinomicrobium.</title>
        <authorList>
            <person name="Cheng B."/>
            <person name="Li C."/>
            <person name="Lai Q."/>
            <person name="Du M."/>
            <person name="Shao Z."/>
            <person name="Xu P."/>
            <person name="Yang C."/>
        </authorList>
    </citation>
    <scope>NUCLEOTIDE SEQUENCE [LARGE SCALE GENOMIC DNA]</scope>
    <source>
        <strain evidence="6 7">5DNS001</strain>
    </source>
</reference>
<evidence type="ECO:0000256" key="3">
    <source>
        <dbReference type="ARBA" id="ARBA00023136"/>
    </source>
</evidence>
<dbReference type="PANTHER" id="PTHR23531:SF1">
    <property type="entry name" value="QUINOLENE RESISTANCE PROTEIN NORA"/>
    <property type="match status" value="1"/>
</dbReference>
<dbReference type="RefSeq" id="WP_123215342.1">
    <property type="nucleotide sequence ID" value="NZ_RJTM01000035.1"/>
</dbReference>
<dbReference type="Pfam" id="PF07690">
    <property type="entry name" value="MFS_1"/>
    <property type="match status" value="1"/>
</dbReference>
<accession>A0A3N0EPU0</accession>
<feature type="transmembrane region" description="Helical" evidence="4">
    <location>
        <begin position="339"/>
        <end position="359"/>
    </location>
</feature>
<dbReference type="GO" id="GO:0022857">
    <property type="term" value="F:transmembrane transporter activity"/>
    <property type="evidence" value="ECO:0007669"/>
    <property type="project" value="InterPro"/>
</dbReference>
<evidence type="ECO:0000259" key="5">
    <source>
        <dbReference type="PROSITE" id="PS50850"/>
    </source>
</evidence>
<dbReference type="SUPFAM" id="SSF103473">
    <property type="entry name" value="MFS general substrate transporter"/>
    <property type="match status" value="1"/>
</dbReference>
<feature type="transmembrane region" description="Helical" evidence="4">
    <location>
        <begin position="49"/>
        <end position="71"/>
    </location>
</feature>
<dbReference type="EMBL" id="RJTM01000035">
    <property type="protein sequence ID" value="RNL89905.1"/>
    <property type="molecule type" value="Genomic_DNA"/>
</dbReference>
<evidence type="ECO:0000313" key="6">
    <source>
        <dbReference type="EMBL" id="RNL89905.1"/>
    </source>
</evidence>
<dbReference type="AlphaFoldDB" id="A0A3N0EPU0"/>
<feature type="transmembrane region" description="Helical" evidence="4">
    <location>
        <begin position="109"/>
        <end position="130"/>
    </location>
</feature>
<dbReference type="PANTHER" id="PTHR23531">
    <property type="entry name" value="QUINOLENE RESISTANCE PROTEIN NORA"/>
    <property type="match status" value="1"/>
</dbReference>
<dbReference type="InterPro" id="IPR036259">
    <property type="entry name" value="MFS_trans_sf"/>
</dbReference>
<feature type="transmembrane region" description="Helical" evidence="4">
    <location>
        <begin position="21"/>
        <end position="43"/>
    </location>
</feature>
<feature type="transmembrane region" description="Helical" evidence="4">
    <location>
        <begin position="219"/>
        <end position="244"/>
    </location>
</feature>
<name>A0A3N0EPU0_SINP1</name>
<keyword evidence="1 4" id="KW-0812">Transmembrane</keyword>
<evidence type="ECO:0000313" key="7">
    <source>
        <dbReference type="Proteomes" id="UP000267469"/>
    </source>
</evidence>
<keyword evidence="2 4" id="KW-1133">Transmembrane helix</keyword>
<dbReference type="Gene3D" id="1.20.1250.20">
    <property type="entry name" value="MFS general substrate transporter like domains"/>
    <property type="match status" value="1"/>
</dbReference>
<dbReference type="Proteomes" id="UP000267469">
    <property type="component" value="Unassembled WGS sequence"/>
</dbReference>
<dbReference type="InterPro" id="IPR020846">
    <property type="entry name" value="MFS_dom"/>
</dbReference>
<protein>
    <submittedName>
        <fullName evidence="6">MFS transporter</fullName>
    </submittedName>
</protein>
<dbReference type="InterPro" id="IPR011701">
    <property type="entry name" value="MFS"/>
</dbReference>
<dbReference type="OrthoDB" id="322544at2"/>
<feature type="transmembrane region" description="Helical" evidence="4">
    <location>
        <begin position="283"/>
        <end position="302"/>
    </location>
</feature>
<evidence type="ECO:0000256" key="1">
    <source>
        <dbReference type="ARBA" id="ARBA00022692"/>
    </source>
</evidence>